<keyword evidence="5 6" id="KW-0472">Membrane</keyword>
<feature type="region of interest" description="Disordered" evidence="8">
    <location>
        <begin position="1"/>
        <end position="49"/>
    </location>
</feature>
<dbReference type="GO" id="GO:0005789">
    <property type="term" value="C:endoplasmic reticulum membrane"/>
    <property type="evidence" value="ECO:0007669"/>
    <property type="project" value="UniProtKB-SubCell"/>
</dbReference>
<feature type="domain" description="Reticulon" evidence="9">
    <location>
        <begin position="143"/>
        <end position="316"/>
    </location>
</feature>
<organism evidence="10 11">
    <name type="scientific">Trichoplax adhaerens</name>
    <name type="common">Trichoplax reptans</name>
    <dbReference type="NCBI Taxonomy" id="10228"/>
    <lineage>
        <taxon>Eukaryota</taxon>
        <taxon>Metazoa</taxon>
        <taxon>Placozoa</taxon>
        <taxon>Uniplacotomia</taxon>
        <taxon>Trichoplacea</taxon>
        <taxon>Trichoplacidae</taxon>
        <taxon>Trichoplax</taxon>
    </lineage>
</organism>
<dbReference type="PANTHER" id="PTHR45799">
    <property type="entry name" value="RETICULON-LIKE PROTEIN"/>
    <property type="match status" value="1"/>
</dbReference>
<dbReference type="RefSeq" id="XP_002113182.1">
    <property type="nucleotide sequence ID" value="XM_002113146.1"/>
</dbReference>
<evidence type="ECO:0000259" key="9">
    <source>
        <dbReference type="PROSITE" id="PS50845"/>
    </source>
</evidence>
<dbReference type="OMA" id="PILYKQH"/>
<protein>
    <recommendedName>
        <fullName evidence="6">Reticulon-like protein</fullName>
    </recommendedName>
</protein>
<dbReference type="InterPro" id="IPR003388">
    <property type="entry name" value="Reticulon"/>
</dbReference>
<dbReference type="STRING" id="10228.B3S0K1"/>
<gene>
    <name evidence="10" type="ORF">TRIADDRAFT_57079</name>
</gene>
<keyword evidence="3 6" id="KW-0256">Endoplasmic reticulum</keyword>
<evidence type="ECO:0000256" key="5">
    <source>
        <dbReference type="ARBA" id="ARBA00023136"/>
    </source>
</evidence>
<comment type="subcellular location">
    <subcellularLocation>
        <location evidence="1 6">Endoplasmic reticulum membrane</location>
        <topology evidence="1 6">Multi-pass membrane protein</topology>
    </subcellularLocation>
</comment>
<evidence type="ECO:0000256" key="8">
    <source>
        <dbReference type="SAM" id="MobiDB-lite"/>
    </source>
</evidence>
<dbReference type="KEGG" id="tad:TRIADDRAFT_57079"/>
<evidence type="ECO:0000313" key="10">
    <source>
        <dbReference type="EMBL" id="EDV23656.1"/>
    </source>
</evidence>
<dbReference type="EMBL" id="DS985246">
    <property type="protein sequence ID" value="EDV23656.1"/>
    <property type="molecule type" value="Genomic_DNA"/>
</dbReference>
<feature type="coiled-coil region" evidence="7">
    <location>
        <begin position="104"/>
        <end position="131"/>
    </location>
</feature>
<evidence type="ECO:0000256" key="2">
    <source>
        <dbReference type="ARBA" id="ARBA00022692"/>
    </source>
</evidence>
<keyword evidence="4 6" id="KW-1133">Transmembrane helix</keyword>
<sequence length="336" mass="38177">MAEHQQETTTGIQTDDIDHGNGQLEENYRAVTQEDPSESHAVEPTESENLIDISPSFQDANTIEGTNHAQSQFNDGEERPLTASDITLQTDNQEMQSQPTETIKDSLDQLLLQTQDNLEEITDNEQEKQAKIVVWLKNLDPRFVKLIYWQDWKETGVVFASTLILLLTLKFNSLLSVLAFFGMATLLVTFACRVFNTLMQVLHKKQTENPFQNLLDKEIKIPREFLLDIVDKVLQRLTPIAEYLRNLFLVVDIVESLQFGISLWLLSCIGSWFSDLTIVIIAVTLLFTAPVIYENNQAQIDIYINLAKTEINNVMAHDYTIMSTQAIVVVILGVTK</sequence>
<evidence type="ECO:0000256" key="1">
    <source>
        <dbReference type="ARBA" id="ARBA00004477"/>
    </source>
</evidence>
<dbReference type="CTD" id="6754761"/>
<feature type="transmembrane region" description="Helical" evidence="6">
    <location>
        <begin position="246"/>
        <end position="266"/>
    </location>
</feature>
<feature type="transmembrane region" description="Helical" evidence="6">
    <location>
        <begin position="175"/>
        <end position="195"/>
    </location>
</feature>
<dbReference type="Proteomes" id="UP000009022">
    <property type="component" value="Unassembled WGS sequence"/>
</dbReference>
<dbReference type="InParanoid" id="B3S0K1"/>
<keyword evidence="11" id="KW-1185">Reference proteome</keyword>
<evidence type="ECO:0000313" key="11">
    <source>
        <dbReference type="Proteomes" id="UP000009022"/>
    </source>
</evidence>
<dbReference type="InterPro" id="IPR046964">
    <property type="entry name" value="RTN1-4"/>
</dbReference>
<dbReference type="OrthoDB" id="567788at2759"/>
<dbReference type="Gene3D" id="1.20.5.2480">
    <property type="match status" value="1"/>
</dbReference>
<dbReference type="Pfam" id="PF02453">
    <property type="entry name" value="Reticulon"/>
    <property type="match status" value="1"/>
</dbReference>
<dbReference type="AlphaFoldDB" id="B3S0K1"/>
<evidence type="ECO:0000256" key="4">
    <source>
        <dbReference type="ARBA" id="ARBA00022989"/>
    </source>
</evidence>
<name>B3S0K1_TRIAD</name>
<evidence type="ECO:0000256" key="7">
    <source>
        <dbReference type="SAM" id="Coils"/>
    </source>
</evidence>
<dbReference type="PANTHER" id="PTHR45799:SF2">
    <property type="entry name" value="RETICULON-LIKE PROTEIN"/>
    <property type="match status" value="1"/>
</dbReference>
<dbReference type="eggNOG" id="KOG1792">
    <property type="taxonomic scope" value="Eukaryota"/>
</dbReference>
<keyword evidence="7" id="KW-0175">Coiled coil</keyword>
<evidence type="ECO:0000256" key="6">
    <source>
        <dbReference type="RuleBase" id="RU363132"/>
    </source>
</evidence>
<dbReference type="PhylomeDB" id="B3S0K1"/>
<evidence type="ECO:0000256" key="3">
    <source>
        <dbReference type="ARBA" id="ARBA00022824"/>
    </source>
</evidence>
<dbReference type="HOGENOM" id="CLU_827246_0_0_1"/>
<dbReference type="GeneID" id="6754761"/>
<feature type="transmembrane region" description="Helical" evidence="6">
    <location>
        <begin position="272"/>
        <end position="293"/>
    </location>
</feature>
<proteinExistence type="predicted"/>
<dbReference type="PROSITE" id="PS50845">
    <property type="entry name" value="RETICULON"/>
    <property type="match status" value="1"/>
</dbReference>
<keyword evidence="2 6" id="KW-0812">Transmembrane</keyword>
<accession>B3S0K1</accession>
<reference evidence="10 11" key="1">
    <citation type="journal article" date="2008" name="Nature">
        <title>The Trichoplax genome and the nature of placozoans.</title>
        <authorList>
            <person name="Srivastava M."/>
            <person name="Begovic E."/>
            <person name="Chapman J."/>
            <person name="Putnam N.H."/>
            <person name="Hellsten U."/>
            <person name="Kawashima T."/>
            <person name="Kuo A."/>
            <person name="Mitros T."/>
            <person name="Salamov A."/>
            <person name="Carpenter M.L."/>
            <person name="Signorovitch A.Y."/>
            <person name="Moreno M.A."/>
            <person name="Kamm K."/>
            <person name="Grimwood J."/>
            <person name="Schmutz J."/>
            <person name="Shapiro H."/>
            <person name="Grigoriev I.V."/>
            <person name="Buss L.W."/>
            <person name="Schierwater B."/>
            <person name="Dellaporta S.L."/>
            <person name="Rokhsar D.S."/>
        </authorList>
    </citation>
    <scope>NUCLEOTIDE SEQUENCE [LARGE SCALE GENOMIC DNA]</scope>
    <source>
        <strain evidence="10 11">Grell-BS-1999</strain>
    </source>
</reference>